<proteinExistence type="predicted"/>
<accession>A0A7W2TYP3</accession>
<feature type="transmembrane region" description="Helical" evidence="6">
    <location>
        <begin position="12"/>
        <end position="33"/>
    </location>
</feature>
<dbReference type="AlphaFoldDB" id="A0A7W2TYP3"/>
<keyword evidence="4 6" id="KW-1133">Transmembrane helix</keyword>
<feature type="transmembrane region" description="Helical" evidence="6">
    <location>
        <begin position="227"/>
        <end position="248"/>
    </location>
</feature>
<keyword evidence="5 6" id="KW-0472">Membrane</keyword>
<dbReference type="InterPro" id="IPR047218">
    <property type="entry name" value="YocR/YhdH-like"/>
</dbReference>
<dbReference type="Proteomes" id="UP000539350">
    <property type="component" value="Unassembled WGS sequence"/>
</dbReference>
<dbReference type="GO" id="GO:0016020">
    <property type="term" value="C:membrane"/>
    <property type="evidence" value="ECO:0007669"/>
    <property type="project" value="UniProtKB-SubCell"/>
</dbReference>
<dbReference type="PANTHER" id="PTHR42948">
    <property type="entry name" value="TRANSPORTER"/>
    <property type="match status" value="1"/>
</dbReference>
<evidence type="ECO:0000313" key="8">
    <source>
        <dbReference type="Proteomes" id="UP000539350"/>
    </source>
</evidence>
<evidence type="ECO:0000256" key="3">
    <source>
        <dbReference type="ARBA" id="ARBA00022692"/>
    </source>
</evidence>
<dbReference type="SUPFAM" id="SSF161070">
    <property type="entry name" value="SNF-like"/>
    <property type="match status" value="1"/>
</dbReference>
<sequence length="450" mass="48462">MTIGAAAVPQHWGSRMTFLLALATSVFGLGNLWRFSYLTGQHGGGAFVLLYVLCLFLLVVPILIAEVTIGNYGRASPAFALREAADRSLRSRGWMLVALLAAAAALILLSLHMIVAGWAMEFARSLGQGSFASASLVNVAQHYEALLDNLPQQLYWQSIFLLVVMAVVWAGVKRGIGTLAWLLLPTVIALLAVLVRFAMEQGDQNAAREFLFSVQLLDFNWASLRAAMGHAFYTLGVGAAVGLCYGAYAPTRVPIGRSIIAVALFDTLVGVFAGLAIFPLVFAQHLEPAAGPGLLFISAPYAFGNSSSGELFGVLFFLLAIFAALGVAVALMEVLVSMLLQRFALHRFTAVLLTGAAAWLLALLSVESLSTTAEGELSVFAALERLAADILLPLSALGISVFVGWRMRKSLLRACLYRESDAFFSLWYLLIRYIAPPVIVLVLLSAFWPQ</sequence>
<dbReference type="Pfam" id="PF00209">
    <property type="entry name" value="SNF"/>
    <property type="match status" value="2"/>
</dbReference>
<feature type="transmembrane region" description="Helical" evidence="6">
    <location>
        <begin position="179"/>
        <end position="199"/>
    </location>
</feature>
<evidence type="ECO:0000256" key="2">
    <source>
        <dbReference type="ARBA" id="ARBA00022448"/>
    </source>
</evidence>
<dbReference type="PROSITE" id="PS50267">
    <property type="entry name" value="NA_NEUROTRAN_SYMP_3"/>
    <property type="match status" value="1"/>
</dbReference>
<evidence type="ECO:0000256" key="6">
    <source>
        <dbReference type="SAM" id="Phobius"/>
    </source>
</evidence>
<keyword evidence="3 6" id="KW-0812">Transmembrane</keyword>
<reference evidence="7 8" key="1">
    <citation type="submission" date="2020-07" db="EMBL/GenBank/DDBJ databases">
        <title>Halieaceae bacterium, F7430, whole genome shotgun sequencing project.</title>
        <authorList>
            <person name="Jiang S."/>
            <person name="Liu Z.W."/>
            <person name="Du Z.J."/>
        </authorList>
    </citation>
    <scope>NUCLEOTIDE SEQUENCE [LARGE SCALE GENOMIC DNA]</scope>
    <source>
        <strain evidence="7 8">F7430</strain>
    </source>
</reference>
<evidence type="ECO:0000313" key="7">
    <source>
        <dbReference type="EMBL" id="MBA6414194.1"/>
    </source>
</evidence>
<evidence type="ECO:0000256" key="5">
    <source>
        <dbReference type="ARBA" id="ARBA00023136"/>
    </source>
</evidence>
<dbReference type="InterPro" id="IPR037272">
    <property type="entry name" value="SNS_sf"/>
</dbReference>
<feature type="transmembrane region" description="Helical" evidence="6">
    <location>
        <begin position="154"/>
        <end position="172"/>
    </location>
</feature>
<feature type="transmembrane region" description="Helical" evidence="6">
    <location>
        <begin position="45"/>
        <end position="72"/>
    </location>
</feature>
<feature type="transmembrane region" description="Helical" evidence="6">
    <location>
        <begin position="386"/>
        <end position="405"/>
    </location>
</feature>
<evidence type="ECO:0000256" key="1">
    <source>
        <dbReference type="ARBA" id="ARBA00004141"/>
    </source>
</evidence>
<name>A0A7W2TYP3_9GAMM</name>
<comment type="subcellular location">
    <subcellularLocation>
        <location evidence="1">Membrane</location>
        <topology evidence="1">Multi-pass membrane protein</topology>
    </subcellularLocation>
</comment>
<protein>
    <submittedName>
        <fullName evidence="7">Sodium-dependent transporter</fullName>
    </submittedName>
</protein>
<feature type="transmembrane region" description="Helical" evidence="6">
    <location>
        <begin position="260"/>
        <end position="282"/>
    </location>
</feature>
<dbReference type="NCBIfam" id="NF037979">
    <property type="entry name" value="Na_transp"/>
    <property type="match status" value="1"/>
</dbReference>
<dbReference type="InterPro" id="IPR000175">
    <property type="entry name" value="Na/ntran_symport"/>
</dbReference>
<feature type="transmembrane region" description="Helical" evidence="6">
    <location>
        <begin position="311"/>
        <end position="336"/>
    </location>
</feature>
<gene>
    <name evidence="7" type="ORF">H2508_13855</name>
</gene>
<dbReference type="EMBL" id="JACFXU010000018">
    <property type="protein sequence ID" value="MBA6414194.1"/>
    <property type="molecule type" value="Genomic_DNA"/>
</dbReference>
<feature type="transmembrane region" description="Helical" evidence="6">
    <location>
        <begin position="348"/>
        <end position="366"/>
    </location>
</feature>
<dbReference type="PANTHER" id="PTHR42948:SF1">
    <property type="entry name" value="TRANSPORTER"/>
    <property type="match status" value="1"/>
</dbReference>
<evidence type="ECO:0000256" key="4">
    <source>
        <dbReference type="ARBA" id="ARBA00022989"/>
    </source>
</evidence>
<keyword evidence="8" id="KW-1185">Reference proteome</keyword>
<dbReference type="RefSeq" id="WP_182175019.1">
    <property type="nucleotide sequence ID" value="NZ_JACFXU010000018.1"/>
</dbReference>
<keyword evidence="2" id="KW-0813">Transport</keyword>
<feature type="transmembrane region" description="Helical" evidence="6">
    <location>
        <begin position="426"/>
        <end position="448"/>
    </location>
</feature>
<comment type="caution">
    <text evidence="7">The sequence shown here is derived from an EMBL/GenBank/DDBJ whole genome shotgun (WGS) entry which is preliminary data.</text>
</comment>
<organism evidence="7 8">
    <name type="scientific">Sediminihaliea albiluteola</name>
    <dbReference type="NCBI Taxonomy" id="2758564"/>
    <lineage>
        <taxon>Bacteria</taxon>
        <taxon>Pseudomonadati</taxon>
        <taxon>Pseudomonadota</taxon>
        <taxon>Gammaproteobacteria</taxon>
        <taxon>Cellvibrionales</taxon>
        <taxon>Halieaceae</taxon>
        <taxon>Sediminihaliea</taxon>
    </lineage>
</organism>
<dbReference type="CDD" id="cd10336">
    <property type="entry name" value="SLC6sbd_Tyt1-Like"/>
    <property type="match status" value="1"/>
</dbReference>
<feature type="transmembrane region" description="Helical" evidence="6">
    <location>
        <begin position="93"/>
        <end position="120"/>
    </location>
</feature>
<dbReference type="PRINTS" id="PR00176">
    <property type="entry name" value="NANEUSMPORT"/>
</dbReference>